<dbReference type="AlphaFoldDB" id="A0AAV9PA31"/>
<dbReference type="Proteomes" id="UP001337655">
    <property type="component" value="Unassembled WGS sequence"/>
</dbReference>
<gene>
    <name evidence="2" type="ORF">LTR77_004736</name>
</gene>
<protein>
    <submittedName>
        <fullName evidence="2">Uncharacterized protein</fullName>
    </submittedName>
</protein>
<name>A0AAV9PA31_9PEZI</name>
<keyword evidence="3" id="KW-1185">Reference proteome</keyword>
<accession>A0AAV9PA31</accession>
<sequence length="331" mass="35765">MASFGCHPPLFPRPPSATLSNTAAFRQYNINLGLPPDGFPKGDDREMAATKVMRNRIRKIHVVSPLLRTLSDRGIWQNLGLARTKSKAVQIALYQMTASAQHDQSIASNPKGASEKANFTPSQLLATFRKTLIADEPMLNFDLISFAESCGSLLSTLAASLHSNFGIGNDPSDYWNNTDMVLSLLQCHANSPLIQFAASAIRNHLSHSSDKFLKPANEHSSGKIPAHLGPSIPLKPHHGSKERVKMSSMLDRSGAGYEFSGKTIAAYHPGVVAEQPKPVDGFSAPPAVGTETDQEAFQHGARLVYFGAALPVCILKAQNQKEKGMLGPELC</sequence>
<dbReference type="RefSeq" id="XP_064659349.1">
    <property type="nucleotide sequence ID" value="XM_064801988.1"/>
</dbReference>
<comment type="caution">
    <text evidence="2">The sequence shown here is derived from an EMBL/GenBank/DDBJ whole genome shotgun (WGS) entry which is preliminary data.</text>
</comment>
<feature type="region of interest" description="Disordered" evidence="1">
    <location>
        <begin position="211"/>
        <end position="239"/>
    </location>
</feature>
<evidence type="ECO:0000313" key="3">
    <source>
        <dbReference type="Proteomes" id="UP001337655"/>
    </source>
</evidence>
<dbReference type="GeneID" id="89926081"/>
<organism evidence="2 3">
    <name type="scientific">Saxophila tyrrhenica</name>
    <dbReference type="NCBI Taxonomy" id="1690608"/>
    <lineage>
        <taxon>Eukaryota</taxon>
        <taxon>Fungi</taxon>
        <taxon>Dikarya</taxon>
        <taxon>Ascomycota</taxon>
        <taxon>Pezizomycotina</taxon>
        <taxon>Dothideomycetes</taxon>
        <taxon>Dothideomycetidae</taxon>
        <taxon>Mycosphaerellales</taxon>
        <taxon>Extremaceae</taxon>
        <taxon>Saxophila</taxon>
    </lineage>
</organism>
<reference evidence="2 3" key="1">
    <citation type="submission" date="2023-08" db="EMBL/GenBank/DDBJ databases">
        <title>Black Yeasts Isolated from many extreme environments.</title>
        <authorList>
            <person name="Coleine C."/>
            <person name="Stajich J.E."/>
            <person name="Selbmann L."/>
        </authorList>
    </citation>
    <scope>NUCLEOTIDE SEQUENCE [LARGE SCALE GENOMIC DNA]</scope>
    <source>
        <strain evidence="2 3">CCFEE 5935</strain>
    </source>
</reference>
<proteinExistence type="predicted"/>
<feature type="compositionally biased region" description="Basic and acidic residues" evidence="1">
    <location>
        <begin position="211"/>
        <end position="221"/>
    </location>
</feature>
<evidence type="ECO:0000256" key="1">
    <source>
        <dbReference type="SAM" id="MobiDB-lite"/>
    </source>
</evidence>
<evidence type="ECO:0000313" key="2">
    <source>
        <dbReference type="EMBL" id="KAK5170151.1"/>
    </source>
</evidence>
<dbReference type="EMBL" id="JAVRRT010000007">
    <property type="protein sequence ID" value="KAK5170151.1"/>
    <property type="molecule type" value="Genomic_DNA"/>
</dbReference>